<dbReference type="SUPFAM" id="SSF46955">
    <property type="entry name" value="Putative DNA-binding domain"/>
    <property type="match status" value="1"/>
</dbReference>
<gene>
    <name evidence="2" type="ORF">FAA86_17970</name>
</gene>
<evidence type="ECO:0000313" key="2">
    <source>
        <dbReference type="EMBL" id="THV33081.1"/>
    </source>
</evidence>
<reference evidence="2 3" key="1">
    <citation type="submission" date="2019-04" db="EMBL/GenBank/DDBJ databases">
        <title>genome sequence of strain W3.</title>
        <authorList>
            <person name="Gao J."/>
            <person name="Sun J."/>
        </authorList>
    </citation>
    <scope>NUCLEOTIDE SEQUENCE [LARGE SCALE GENOMIC DNA]</scope>
    <source>
        <strain evidence="2 3">W3</strain>
    </source>
</reference>
<name>A0A4S8PS41_9HYPH</name>
<dbReference type="Proteomes" id="UP000307378">
    <property type="component" value="Unassembled WGS sequence"/>
</dbReference>
<feature type="domain" description="Helix-turn-helix" evidence="1">
    <location>
        <begin position="6"/>
        <end position="58"/>
    </location>
</feature>
<dbReference type="Pfam" id="PF12728">
    <property type="entry name" value="HTH_17"/>
    <property type="match status" value="1"/>
</dbReference>
<evidence type="ECO:0000313" key="3">
    <source>
        <dbReference type="Proteomes" id="UP000307378"/>
    </source>
</evidence>
<proteinExistence type="predicted"/>
<dbReference type="EMBL" id="STGU01000011">
    <property type="protein sequence ID" value="THV33081.1"/>
    <property type="molecule type" value="Genomic_DNA"/>
</dbReference>
<dbReference type="AlphaFoldDB" id="A0A4S8PS41"/>
<protein>
    <submittedName>
        <fullName evidence="2">AlpA family phage regulatory protein</fullName>
    </submittedName>
</protein>
<evidence type="ECO:0000259" key="1">
    <source>
        <dbReference type="Pfam" id="PF12728"/>
    </source>
</evidence>
<dbReference type="RefSeq" id="WP_136542514.1">
    <property type="nucleotide sequence ID" value="NZ_STGU01000011.1"/>
</dbReference>
<dbReference type="InterPro" id="IPR009061">
    <property type="entry name" value="DNA-bd_dom_put_sf"/>
</dbReference>
<dbReference type="InterPro" id="IPR041657">
    <property type="entry name" value="HTH_17"/>
</dbReference>
<accession>A0A4S8PS41</accession>
<comment type="caution">
    <text evidence="2">The sequence shown here is derived from an EMBL/GenBank/DDBJ whole genome shotgun (WGS) entry which is preliminary data.</text>
</comment>
<sequence>MTDSPYLTAPQVMQRFGISEMSLWRWSHDEKLGFPQPMRIRNRKFYSVEEIEAWERRQMEARAS</sequence>
<organism evidence="2 3">
    <name type="scientific">Rhizobium rosettiformans W3</name>
    <dbReference type="NCBI Taxonomy" id="538378"/>
    <lineage>
        <taxon>Bacteria</taxon>
        <taxon>Pseudomonadati</taxon>
        <taxon>Pseudomonadota</taxon>
        <taxon>Alphaproteobacteria</taxon>
        <taxon>Hyphomicrobiales</taxon>
        <taxon>Rhizobiaceae</taxon>
        <taxon>Rhizobium/Agrobacterium group</taxon>
        <taxon>Rhizobium</taxon>
    </lineage>
</organism>